<protein>
    <submittedName>
        <fullName evidence="3">Phlebovirus glycoprotein G2 fusion domain-containing protein</fullName>
    </submittedName>
</protein>
<proteinExistence type="predicted"/>
<keyword evidence="2" id="KW-1185">Reference proteome</keyword>
<dbReference type="WBParaSite" id="PDA_v2.g6394.t1">
    <property type="protein sequence ID" value="PDA_v2.g6394.t1"/>
    <property type="gene ID" value="PDA_v2.g6394"/>
</dbReference>
<dbReference type="Proteomes" id="UP000887578">
    <property type="component" value="Unplaced"/>
</dbReference>
<dbReference type="InterPro" id="IPR009878">
    <property type="entry name" value="Phlebovirus_G2_fusion"/>
</dbReference>
<reference evidence="3" key="1">
    <citation type="submission" date="2022-11" db="UniProtKB">
        <authorList>
            <consortium name="WormBaseParasite"/>
        </authorList>
    </citation>
    <scope>IDENTIFICATION</scope>
</reference>
<accession>A0A914QS95</accession>
<dbReference type="Pfam" id="PF07245">
    <property type="entry name" value="Phlebovirus_G2"/>
    <property type="match status" value="1"/>
</dbReference>
<dbReference type="AlphaFoldDB" id="A0A914QS95"/>
<organism evidence="2 3">
    <name type="scientific">Panagrolaimus davidi</name>
    <dbReference type="NCBI Taxonomy" id="227884"/>
    <lineage>
        <taxon>Eukaryota</taxon>
        <taxon>Metazoa</taxon>
        <taxon>Ecdysozoa</taxon>
        <taxon>Nematoda</taxon>
        <taxon>Chromadorea</taxon>
        <taxon>Rhabditida</taxon>
        <taxon>Tylenchina</taxon>
        <taxon>Panagrolaimomorpha</taxon>
        <taxon>Panagrolaimoidea</taxon>
        <taxon>Panagrolaimidae</taxon>
        <taxon>Panagrolaimus</taxon>
    </lineage>
</organism>
<sequence>MIVALGGYVVKSDVQESIELVNLANTPAERSSSPVVSVSSRRASPQTAIFRYKAATLAVSLALSLLFISPVDGAHQIISFQAKNDYCIRNAAGIKSCQHNTIAHFTIRDTNSVEMLFQDDENLAQASLSVTVKPTAICQKGYAKFSRLIDVKVYSSKRCPSTGSCVDDVCAKTSSNTTINELTLVNNFPGVTRCSTSCGCWGCGCFLCYDSCTFFRYYAQPLDETIYEEFSCRKWVMGADIQTIFLSQNINKTENFFLEEGMVHELKHFKLSLPSVRTSDVISFKNFIFDGKRIAFADETSSKAMKILSCNSRYSATQFQCKLSEDTCSCLSAGDGVNCQCSQNHILKAQLDGSFFPSAKAHIQVRDNSVLYVLERSTTDIIVEVQQLDVVNVVDYNNCHFLHSTVQGCANCESGAFISMTCKSDFSKAFGIIECDNALKFSILCNVLFLL</sequence>
<feature type="domain" description="Phlebovirus glycoprotein G2 fusion" evidence="1">
    <location>
        <begin position="76"/>
        <end position="374"/>
    </location>
</feature>
<evidence type="ECO:0000313" key="2">
    <source>
        <dbReference type="Proteomes" id="UP000887578"/>
    </source>
</evidence>
<name>A0A914QS95_9BILA</name>
<evidence type="ECO:0000313" key="3">
    <source>
        <dbReference type="WBParaSite" id="PDA_v2.g6394.t1"/>
    </source>
</evidence>
<evidence type="ECO:0000259" key="1">
    <source>
        <dbReference type="Pfam" id="PF07245"/>
    </source>
</evidence>